<dbReference type="RefSeq" id="WP_168450612.1">
    <property type="nucleotide sequence ID" value="NZ_JAAWWK010000004.1"/>
</dbReference>
<organism evidence="8 9">
    <name type="scientific">Spongiibacter thalassae</name>
    <dbReference type="NCBI Taxonomy" id="2721624"/>
    <lineage>
        <taxon>Bacteria</taxon>
        <taxon>Pseudomonadati</taxon>
        <taxon>Pseudomonadota</taxon>
        <taxon>Gammaproteobacteria</taxon>
        <taxon>Cellvibrionales</taxon>
        <taxon>Spongiibacteraceae</taxon>
        <taxon>Spongiibacter</taxon>
    </lineage>
</organism>
<accession>A0ABX1GFT2</accession>
<dbReference type="CDD" id="cd00685">
    <property type="entry name" value="Trans_IPPS_HT"/>
    <property type="match status" value="1"/>
</dbReference>
<evidence type="ECO:0000256" key="2">
    <source>
        <dbReference type="ARBA" id="ARBA00006706"/>
    </source>
</evidence>
<comment type="caution">
    <text evidence="8">The sequence shown here is derived from an EMBL/GenBank/DDBJ whole genome shotgun (WGS) entry which is preliminary data.</text>
</comment>
<keyword evidence="4" id="KW-0479">Metal-binding</keyword>
<dbReference type="PROSITE" id="PS00444">
    <property type="entry name" value="POLYPRENYL_SYNTHASE_2"/>
    <property type="match status" value="1"/>
</dbReference>
<dbReference type="SUPFAM" id="SSF48576">
    <property type="entry name" value="Terpenoid synthases"/>
    <property type="match status" value="1"/>
</dbReference>
<evidence type="ECO:0000256" key="5">
    <source>
        <dbReference type="ARBA" id="ARBA00022842"/>
    </source>
</evidence>
<sequence>MTTTAPTTDSFAVRLSTYQNRLHAVLPGLLAAGDSELCDADARSQLARLFEACEYSLMNGGKRVRPALVYATAEALSASVSDRALDICAGALEMIHAYSLVHDDLPAMDNDDLRRGKPTCHIAFDEATAILVGDGLQSRAFELLTSLPLAAECSLRIIRLVAAASGPRGMVGGQAIDLAAINQQINLQQLQTMHQLKTGALIRSAIGIAALACGASDDQRRSLDTYGAAIGLAFQVQDDILDIESSTETLGKTQGADIALNKPTFPAFLGLDGAKQLARQLHEQALAALSDFDHSAESLRLLASYIIERRH</sequence>
<comment type="similarity">
    <text evidence="2 7">Belongs to the FPP/GGPP synthase family.</text>
</comment>
<dbReference type="InterPro" id="IPR008949">
    <property type="entry name" value="Isoprenoid_synthase_dom_sf"/>
</dbReference>
<keyword evidence="6" id="KW-0414">Isoprene biosynthesis</keyword>
<dbReference type="NCBIfam" id="NF045485">
    <property type="entry name" value="FPPsyn"/>
    <property type="match status" value="1"/>
</dbReference>
<keyword evidence="5" id="KW-0460">Magnesium</keyword>
<evidence type="ECO:0000256" key="3">
    <source>
        <dbReference type="ARBA" id="ARBA00022679"/>
    </source>
</evidence>
<keyword evidence="3 7" id="KW-0808">Transferase</keyword>
<evidence type="ECO:0000256" key="4">
    <source>
        <dbReference type="ARBA" id="ARBA00022723"/>
    </source>
</evidence>
<comment type="cofactor">
    <cofactor evidence="1">
        <name>Mg(2+)</name>
        <dbReference type="ChEBI" id="CHEBI:18420"/>
    </cofactor>
</comment>
<name>A0ABX1GFT2_9GAMM</name>
<dbReference type="PROSITE" id="PS00723">
    <property type="entry name" value="POLYPRENYL_SYNTHASE_1"/>
    <property type="match status" value="1"/>
</dbReference>
<dbReference type="InterPro" id="IPR000092">
    <property type="entry name" value="Polyprenyl_synt"/>
</dbReference>
<evidence type="ECO:0000256" key="7">
    <source>
        <dbReference type="RuleBase" id="RU004466"/>
    </source>
</evidence>
<dbReference type="InterPro" id="IPR053378">
    <property type="entry name" value="Prenyl_diphosphate_synthase"/>
</dbReference>
<dbReference type="Proteomes" id="UP000765845">
    <property type="component" value="Unassembled WGS sequence"/>
</dbReference>
<protein>
    <submittedName>
        <fullName evidence="8">Polyprenyl synthetase family protein</fullName>
    </submittedName>
</protein>
<dbReference type="InterPro" id="IPR033749">
    <property type="entry name" value="Polyprenyl_synt_CS"/>
</dbReference>
<gene>
    <name evidence="8" type="ORF">HCU74_11760</name>
</gene>
<keyword evidence="9" id="KW-1185">Reference proteome</keyword>
<dbReference type="SFLD" id="SFLDG01017">
    <property type="entry name" value="Polyprenyl_Transferase_Like"/>
    <property type="match status" value="1"/>
</dbReference>
<evidence type="ECO:0000313" key="8">
    <source>
        <dbReference type="EMBL" id="NKI18080.1"/>
    </source>
</evidence>
<dbReference type="EMBL" id="JAAWWK010000004">
    <property type="protein sequence ID" value="NKI18080.1"/>
    <property type="molecule type" value="Genomic_DNA"/>
</dbReference>
<dbReference type="SFLD" id="SFLDS00005">
    <property type="entry name" value="Isoprenoid_Synthase_Type_I"/>
    <property type="match status" value="1"/>
</dbReference>
<proteinExistence type="inferred from homology"/>
<evidence type="ECO:0000256" key="1">
    <source>
        <dbReference type="ARBA" id="ARBA00001946"/>
    </source>
</evidence>
<dbReference type="Gene3D" id="1.10.600.10">
    <property type="entry name" value="Farnesyl Diphosphate Synthase"/>
    <property type="match status" value="1"/>
</dbReference>
<dbReference type="PANTHER" id="PTHR43281">
    <property type="entry name" value="FARNESYL DIPHOSPHATE SYNTHASE"/>
    <property type="match status" value="1"/>
</dbReference>
<reference evidence="8 9" key="1">
    <citation type="submission" date="2020-04" db="EMBL/GenBank/DDBJ databases">
        <authorList>
            <person name="Yoon J."/>
        </authorList>
    </citation>
    <scope>NUCLEOTIDE SEQUENCE [LARGE SCALE GENOMIC DNA]</scope>
    <source>
        <strain evidence="8 9">KMU-166</strain>
    </source>
</reference>
<dbReference type="PANTHER" id="PTHR43281:SF1">
    <property type="entry name" value="FARNESYL DIPHOSPHATE SYNTHASE"/>
    <property type="match status" value="1"/>
</dbReference>
<evidence type="ECO:0000313" key="9">
    <source>
        <dbReference type="Proteomes" id="UP000765845"/>
    </source>
</evidence>
<dbReference type="Pfam" id="PF00348">
    <property type="entry name" value="polyprenyl_synt"/>
    <property type="match status" value="1"/>
</dbReference>
<evidence type="ECO:0000256" key="6">
    <source>
        <dbReference type="ARBA" id="ARBA00023229"/>
    </source>
</evidence>